<reference evidence="1" key="1">
    <citation type="submission" date="2018-05" db="EMBL/GenBank/DDBJ databases">
        <authorList>
            <person name="Lanie J.A."/>
            <person name="Ng W.-L."/>
            <person name="Kazmierczak K.M."/>
            <person name="Andrzejewski T.M."/>
            <person name="Davidsen T.M."/>
            <person name="Wayne K.J."/>
            <person name="Tettelin H."/>
            <person name="Glass J.I."/>
            <person name="Rusch D."/>
            <person name="Podicherti R."/>
            <person name="Tsui H.-C.T."/>
            <person name="Winkler M.E."/>
        </authorList>
    </citation>
    <scope>NUCLEOTIDE SEQUENCE</scope>
</reference>
<protein>
    <submittedName>
        <fullName evidence="1">Uncharacterized protein</fullName>
    </submittedName>
</protein>
<sequence>MEKPCVLAVFSAQALLSCDYENLFIKVRGALDEERTVQSPMVFHVDTTS</sequence>
<dbReference type="EMBL" id="UINC01005787">
    <property type="protein sequence ID" value="SVA23544.1"/>
    <property type="molecule type" value="Genomic_DNA"/>
</dbReference>
<organism evidence="1">
    <name type="scientific">marine metagenome</name>
    <dbReference type="NCBI Taxonomy" id="408172"/>
    <lineage>
        <taxon>unclassified sequences</taxon>
        <taxon>metagenomes</taxon>
        <taxon>ecological metagenomes</taxon>
    </lineage>
</organism>
<proteinExistence type="predicted"/>
<dbReference type="PROSITE" id="PS51257">
    <property type="entry name" value="PROKAR_LIPOPROTEIN"/>
    <property type="match status" value="1"/>
</dbReference>
<accession>A0A381U6C1</accession>
<evidence type="ECO:0000313" key="1">
    <source>
        <dbReference type="EMBL" id="SVA23544.1"/>
    </source>
</evidence>
<gene>
    <name evidence="1" type="ORF">METZ01_LOCUS76398</name>
</gene>
<name>A0A381U6C1_9ZZZZ</name>
<dbReference type="AlphaFoldDB" id="A0A381U6C1"/>